<evidence type="ECO:0000313" key="11">
    <source>
        <dbReference type="EMBL" id="MEC5384647.1"/>
    </source>
</evidence>
<dbReference type="SUPFAM" id="SSF47384">
    <property type="entry name" value="Homodimeric domain of signal transducing histidine kinase"/>
    <property type="match status" value="1"/>
</dbReference>
<dbReference type="Pfam" id="PF00072">
    <property type="entry name" value="Response_reg"/>
    <property type="match status" value="1"/>
</dbReference>
<dbReference type="PANTHER" id="PTHR43047">
    <property type="entry name" value="TWO-COMPONENT HISTIDINE PROTEIN KINASE"/>
    <property type="match status" value="1"/>
</dbReference>
<dbReference type="Gene3D" id="3.30.565.10">
    <property type="entry name" value="Histidine kinase-like ATPase, C-terminal domain"/>
    <property type="match status" value="1"/>
</dbReference>
<evidence type="ECO:0000256" key="3">
    <source>
        <dbReference type="ARBA" id="ARBA00022553"/>
    </source>
</evidence>
<feature type="transmembrane region" description="Helical" evidence="8">
    <location>
        <begin position="109"/>
        <end position="127"/>
    </location>
</feature>
<dbReference type="GO" id="GO:0005524">
    <property type="term" value="F:ATP binding"/>
    <property type="evidence" value="ECO:0007669"/>
    <property type="project" value="UniProtKB-KW"/>
</dbReference>
<feature type="domain" description="Histidine kinase" evidence="9">
    <location>
        <begin position="311"/>
        <end position="524"/>
    </location>
</feature>
<dbReference type="SUPFAM" id="SSF55874">
    <property type="entry name" value="ATPase domain of HSP90 chaperone/DNA topoisomerase II/histidine kinase"/>
    <property type="match status" value="1"/>
</dbReference>
<dbReference type="CDD" id="cd00082">
    <property type="entry name" value="HisKA"/>
    <property type="match status" value="1"/>
</dbReference>
<dbReference type="InterPro" id="IPR004358">
    <property type="entry name" value="Sig_transdc_His_kin-like_C"/>
</dbReference>
<keyword evidence="11" id="KW-0547">Nucleotide-binding</keyword>
<evidence type="ECO:0000259" key="9">
    <source>
        <dbReference type="PROSITE" id="PS50109"/>
    </source>
</evidence>
<accession>A0ABU6JYA7</accession>
<dbReference type="Pfam" id="PF02518">
    <property type="entry name" value="HATPase_c"/>
    <property type="match status" value="1"/>
</dbReference>
<dbReference type="EMBL" id="JAYXHS010000001">
    <property type="protein sequence ID" value="MEC5384647.1"/>
    <property type="molecule type" value="Genomic_DNA"/>
</dbReference>
<reference evidence="11 12" key="1">
    <citation type="submission" date="2024-01" db="EMBL/GenBank/DDBJ databases">
        <title>Uliginosibacterium soil sp. nov.</title>
        <authorList>
            <person name="Lv Y."/>
        </authorList>
    </citation>
    <scope>NUCLEOTIDE SEQUENCE [LARGE SCALE GENOMIC DNA]</scope>
    <source>
        <strain evidence="11 12">H3</strain>
    </source>
</reference>
<keyword evidence="12" id="KW-1185">Reference proteome</keyword>
<dbReference type="SMART" id="SM00388">
    <property type="entry name" value="HisKA"/>
    <property type="match status" value="1"/>
</dbReference>
<evidence type="ECO:0000256" key="5">
    <source>
        <dbReference type="ARBA" id="ARBA00022777"/>
    </source>
</evidence>
<keyword evidence="8" id="KW-0812">Transmembrane</keyword>
<dbReference type="InterPro" id="IPR003594">
    <property type="entry name" value="HATPase_dom"/>
</dbReference>
<evidence type="ECO:0000259" key="10">
    <source>
        <dbReference type="PROSITE" id="PS50110"/>
    </source>
</evidence>
<feature type="transmembrane region" description="Helical" evidence="8">
    <location>
        <begin position="226"/>
        <end position="244"/>
    </location>
</feature>
<keyword evidence="4" id="KW-0808">Transferase</keyword>
<dbReference type="PROSITE" id="PS50110">
    <property type="entry name" value="RESPONSE_REGULATORY"/>
    <property type="match status" value="1"/>
</dbReference>
<feature type="transmembrane region" description="Helical" evidence="8">
    <location>
        <begin position="133"/>
        <end position="152"/>
    </location>
</feature>
<feature type="transmembrane region" description="Helical" evidence="8">
    <location>
        <begin position="250"/>
        <end position="268"/>
    </location>
</feature>
<gene>
    <name evidence="11" type="ORF">VVD49_02875</name>
</gene>
<evidence type="ECO:0000256" key="6">
    <source>
        <dbReference type="PROSITE-ProRule" id="PRU00169"/>
    </source>
</evidence>
<evidence type="ECO:0000256" key="2">
    <source>
        <dbReference type="ARBA" id="ARBA00012438"/>
    </source>
</evidence>
<comment type="caution">
    <text evidence="11">The sequence shown here is derived from an EMBL/GenBank/DDBJ whole genome shotgun (WGS) entry which is preliminary data.</text>
</comment>
<keyword evidence="3 6" id="KW-0597">Phosphoprotein</keyword>
<dbReference type="SUPFAM" id="SSF52172">
    <property type="entry name" value="CheY-like"/>
    <property type="match status" value="1"/>
</dbReference>
<comment type="catalytic activity">
    <reaction evidence="1">
        <text>ATP + protein L-histidine = ADP + protein N-phospho-L-histidine.</text>
        <dbReference type="EC" id="2.7.13.3"/>
    </reaction>
</comment>
<dbReference type="Proteomes" id="UP001331561">
    <property type="component" value="Unassembled WGS sequence"/>
</dbReference>
<dbReference type="Pfam" id="PF00512">
    <property type="entry name" value="HisKA"/>
    <property type="match status" value="1"/>
</dbReference>
<keyword evidence="8" id="KW-0472">Membrane</keyword>
<dbReference type="SMART" id="SM00387">
    <property type="entry name" value="HATPase_c"/>
    <property type="match status" value="1"/>
</dbReference>
<dbReference type="Gene3D" id="3.40.50.2300">
    <property type="match status" value="1"/>
</dbReference>
<dbReference type="InterPro" id="IPR011006">
    <property type="entry name" value="CheY-like_superfamily"/>
</dbReference>
<dbReference type="InterPro" id="IPR036097">
    <property type="entry name" value="HisK_dim/P_sf"/>
</dbReference>
<keyword evidence="8" id="KW-1133">Transmembrane helix</keyword>
<evidence type="ECO:0000256" key="4">
    <source>
        <dbReference type="ARBA" id="ARBA00022679"/>
    </source>
</evidence>
<evidence type="ECO:0000313" key="12">
    <source>
        <dbReference type="Proteomes" id="UP001331561"/>
    </source>
</evidence>
<protein>
    <recommendedName>
        <fullName evidence="2">histidine kinase</fullName>
        <ecNumber evidence="2">2.7.13.3</ecNumber>
    </recommendedName>
</protein>
<feature type="modified residue" description="4-aspartylphosphate" evidence="6">
    <location>
        <position position="600"/>
    </location>
</feature>
<dbReference type="PANTHER" id="PTHR43047:SF9">
    <property type="entry name" value="HISTIDINE KINASE"/>
    <property type="match status" value="1"/>
</dbReference>
<feature type="domain" description="Response regulatory" evidence="10">
    <location>
        <begin position="549"/>
        <end position="666"/>
    </location>
</feature>
<evidence type="ECO:0000256" key="1">
    <source>
        <dbReference type="ARBA" id="ARBA00000085"/>
    </source>
</evidence>
<evidence type="ECO:0000256" key="8">
    <source>
        <dbReference type="SAM" id="Phobius"/>
    </source>
</evidence>
<dbReference type="Gene3D" id="1.10.287.130">
    <property type="match status" value="1"/>
</dbReference>
<name>A0ABU6JYA7_9RHOO</name>
<dbReference type="InterPro" id="IPR003661">
    <property type="entry name" value="HisK_dim/P_dom"/>
</dbReference>
<evidence type="ECO:0000256" key="7">
    <source>
        <dbReference type="SAM" id="MobiDB-lite"/>
    </source>
</evidence>
<dbReference type="EC" id="2.7.13.3" evidence="2"/>
<dbReference type="CDD" id="cd00156">
    <property type="entry name" value="REC"/>
    <property type="match status" value="1"/>
</dbReference>
<dbReference type="SMART" id="SM00448">
    <property type="entry name" value="REC"/>
    <property type="match status" value="1"/>
</dbReference>
<keyword evidence="11" id="KW-0067">ATP-binding</keyword>
<feature type="transmembrane region" description="Helical" evidence="8">
    <location>
        <begin position="173"/>
        <end position="192"/>
    </location>
</feature>
<dbReference type="InterPro" id="IPR036890">
    <property type="entry name" value="HATPase_C_sf"/>
</dbReference>
<proteinExistence type="predicted"/>
<dbReference type="PROSITE" id="PS50109">
    <property type="entry name" value="HIS_KIN"/>
    <property type="match status" value="1"/>
</dbReference>
<organism evidence="11 12">
    <name type="scientific">Uliginosibacterium silvisoli</name>
    <dbReference type="NCBI Taxonomy" id="3114758"/>
    <lineage>
        <taxon>Bacteria</taxon>
        <taxon>Pseudomonadati</taxon>
        <taxon>Pseudomonadota</taxon>
        <taxon>Betaproteobacteria</taxon>
        <taxon>Rhodocyclales</taxon>
        <taxon>Zoogloeaceae</taxon>
        <taxon>Uliginosibacterium</taxon>
    </lineage>
</organism>
<feature type="region of interest" description="Disordered" evidence="7">
    <location>
        <begin position="40"/>
        <end position="61"/>
    </location>
</feature>
<keyword evidence="5" id="KW-0418">Kinase</keyword>
<dbReference type="InterPro" id="IPR001789">
    <property type="entry name" value="Sig_transdc_resp-reg_receiver"/>
</dbReference>
<sequence>METRTDMTTPTPPAPRIQRGAHAPAPGLSLSSQRIVARLQEQKSGQQRDAASATRPAGVKKVAASSTGTTLITPVPLVGPRNTTAPQTGTVLVAEATLVEQARLIHRNIPTATFFGFLVACLFALVFSRVTPILPLGIWLGCAAVLTTYRLLSWRQYQKQTFDAALARHWLRQALIGAGLSGSLWGLASFFLLPAGQFTYEMLFVYAVVMMAVASMFSYHASYPTFLAFVLPSLGLSIIGLFVRNADLEWAVATGIGLFLVIALRFVWTFNEMFLRSLQLRFENKDLVASLTVEKETAETANQAKSRFLAAASHDLRQPMHALNLYLGSLDGLDLSNTARAMVRNVRMCAGTMDEMFRALLDVSRLDAQAVTPELVSFPVASILDRIRGEFGPQAMAKGLKLRVVPCSAFVHSDIALSERVLRNFVHNAVRYTESGTILVGCRRHGDRLQLCVHDTGIGIAGHEQRRIFEEFYQTGNRERDRSKGLGLGLAIVKRLATLLEAPVTVRSQPGRGSVFAFELPRVEAEPTHVPDAGFSTMIRQAGDVAGSLVVVVDDEELVRTATQALLHQWGCIVVVAASRDEALAKLAASPRAPDAILCDYRLGAGDNGAMVIEALRNEFNSDIPALLLTGDTGPDSLRKIAATGLPVLHKPIDVIGLRRELVDLLRVRAADQP</sequence>
<dbReference type="RefSeq" id="WP_327597619.1">
    <property type="nucleotide sequence ID" value="NZ_JAYXHS010000001.1"/>
</dbReference>
<dbReference type="InterPro" id="IPR005467">
    <property type="entry name" value="His_kinase_dom"/>
</dbReference>
<dbReference type="PRINTS" id="PR00344">
    <property type="entry name" value="BCTRLSENSOR"/>
</dbReference>
<feature type="region of interest" description="Disordered" evidence="7">
    <location>
        <begin position="1"/>
        <end position="27"/>
    </location>
</feature>